<keyword evidence="8 10" id="KW-0472">Membrane</keyword>
<dbReference type="PANTHER" id="PTHR13416">
    <property type="match status" value="1"/>
</dbReference>
<organism evidence="11 12">
    <name type="scientific">Zophobas morio</name>
    <dbReference type="NCBI Taxonomy" id="2755281"/>
    <lineage>
        <taxon>Eukaryota</taxon>
        <taxon>Metazoa</taxon>
        <taxon>Ecdysozoa</taxon>
        <taxon>Arthropoda</taxon>
        <taxon>Hexapoda</taxon>
        <taxon>Insecta</taxon>
        <taxon>Pterygota</taxon>
        <taxon>Neoptera</taxon>
        <taxon>Endopterygota</taxon>
        <taxon>Coleoptera</taxon>
        <taxon>Polyphaga</taxon>
        <taxon>Cucujiformia</taxon>
        <taxon>Tenebrionidae</taxon>
        <taxon>Zophobas</taxon>
    </lineage>
</organism>
<accession>A0AA38IGB0</accession>
<dbReference type="PANTHER" id="PTHR13416:SF2">
    <property type="entry name" value="TRANSMEMBRANE PROTEIN 43"/>
    <property type="match status" value="1"/>
</dbReference>
<gene>
    <name evidence="11" type="ORF">Zmor_014068</name>
</gene>
<evidence type="ECO:0000256" key="2">
    <source>
        <dbReference type="ARBA" id="ARBA00004259"/>
    </source>
</evidence>
<feature type="transmembrane region" description="Helical" evidence="10">
    <location>
        <begin position="356"/>
        <end position="376"/>
    </location>
</feature>
<keyword evidence="6" id="KW-0256">Endoplasmic reticulum</keyword>
<comment type="subcellular location">
    <subcellularLocation>
        <location evidence="1">Endomembrane system</location>
        <topology evidence="1">Multi-pass membrane protein</topology>
    </subcellularLocation>
    <subcellularLocation>
        <location evidence="3">Endoplasmic reticulum membrane</location>
    </subcellularLocation>
    <subcellularLocation>
        <location evidence="2">Nucleus envelope</location>
    </subcellularLocation>
</comment>
<keyword evidence="9" id="KW-0539">Nucleus</keyword>
<dbReference type="GO" id="GO:0071763">
    <property type="term" value="P:nuclear membrane organization"/>
    <property type="evidence" value="ECO:0007669"/>
    <property type="project" value="TreeGrafter"/>
</dbReference>
<dbReference type="GO" id="GO:0005789">
    <property type="term" value="C:endoplasmic reticulum membrane"/>
    <property type="evidence" value="ECO:0007669"/>
    <property type="project" value="UniProtKB-SubCell"/>
</dbReference>
<evidence type="ECO:0000313" key="11">
    <source>
        <dbReference type="EMBL" id="KAJ3654916.1"/>
    </source>
</evidence>
<evidence type="ECO:0000256" key="8">
    <source>
        <dbReference type="ARBA" id="ARBA00023136"/>
    </source>
</evidence>
<evidence type="ECO:0000256" key="4">
    <source>
        <dbReference type="ARBA" id="ARBA00006627"/>
    </source>
</evidence>
<feature type="transmembrane region" description="Helical" evidence="10">
    <location>
        <begin position="290"/>
        <end position="311"/>
    </location>
</feature>
<dbReference type="GO" id="GO:0005637">
    <property type="term" value="C:nuclear inner membrane"/>
    <property type="evidence" value="ECO:0007669"/>
    <property type="project" value="TreeGrafter"/>
</dbReference>
<name>A0AA38IGB0_9CUCU</name>
<evidence type="ECO:0000256" key="7">
    <source>
        <dbReference type="ARBA" id="ARBA00022989"/>
    </source>
</evidence>
<dbReference type="EMBL" id="JALNTZ010000004">
    <property type="protein sequence ID" value="KAJ3654916.1"/>
    <property type="molecule type" value="Genomic_DNA"/>
</dbReference>
<evidence type="ECO:0000256" key="10">
    <source>
        <dbReference type="SAM" id="Phobius"/>
    </source>
</evidence>
<keyword evidence="12" id="KW-1185">Reference proteome</keyword>
<dbReference type="GO" id="GO:0006629">
    <property type="term" value="P:lipid metabolic process"/>
    <property type="evidence" value="ECO:0007669"/>
    <property type="project" value="TreeGrafter"/>
</dbReference>
<proteinExistence type="inferred from homology"/>
<evidence type="ECO:0000256" key="9">
    <source>
        <dbReference type="ARBA" id="ARBA00023242"/>
    </source>
</evidence>
<dbReference type="Proteomes" id="UP001168821">
    <property type="component" value="Unassembled WGS sequence"/>
</dbReference>
<evidence type="ECO:0008006" key="13">
    <source>
        <dbReference type="Google" id="ProtNLM"/>
    </source>
</evidence>
<sequence>MPSSSPSSLADEFQRSWLTSLIGIGLLCLGIWLLTWNEGRAVHHAHSLDEAYNHVISLNPYERIRPELDGHLVHITGPLLIEEPLTEPEYGISIQAVKLKRRVQMYQWVEERSPRDDMDNDLDHSYSSSDYYYVTEWRDKLVDSSGFYIRHGHQNPTEIPLRSYIYISPFVRVGHLMLGNDIKEKFTDYVEVTSDERPERRDVKLHMGIYYHCDDVWNPEVGDIRVQFYYAGLANEVVTVIAMQKEGILVPYTTTKGHRIALLRHGDLSINQMFNAEHYDVRLETWKLRAAGIFILYASSICLARLIKILFFRIPLLRNIVVGDMTSSTNFAISISVSLLVIAIAWILYRPMLGAGLVAAAISPFFYCTIGMYNIAQNQNGYYNR</sequence>
<evidence type="ECO:0000256" key="6">
    <source>
        <dbReference type="ARBA" id="ARBA00022824"/>
    </source>
</evidence>
<comment type="caution">
    <text evidence="11">The sequence shown here is derived from an EMBL/GenBank/DDBJ whole genome shotgun (WGS) entry which is preliminary data.</text>
</comment>
<dbReference type="Pfam" id="PF07787">
    <property type="entry name" value="TMEM43"/>
    <property type="match status" value="1"/>
</dbReference>
<feature type="transmembrane region" description="Helical" evidence="10">
    <location>
        <begin position="331"/>
        <end position="349"/>
    </location>
</feature>
<comment type="similarity">
    <text evidence="4">Belongs to the TMEM43 family.</text>
</comment>
<reference evidence="11" key="1">
    <citation type="journal article" date="2023" name="G3 (Bethesda)">
        <title>Whole genome assemblies of Zophobas morio and Tenebrio molitor.</title>
        <authorList>
            <person name="Kaur S."/>
            <person name="Stinson S.A."/>
            <person name="diCenzo G.C."/>
        </authorList>
    </citation>
    <scope>NUCLEOTIDE SEQUENCE</scope>
    <source>
        <strain evidence="11">QUZm001</strain>
    </source>
</reference>
<feature type="transmembrane region" description="Helical" evidence="10">
    <location>
        <begin position="16"/>
        <end position="36"/>
    </location>
</feature>
<evidence type="ECO:0000313" key="12">
    <source>
        <dbReference type="Proteomes" id="UP001168821"/>
    </source>
</evidence>
<keyword evidence="5 10" id="KW-0812">Transmembrane</keyword>
<dbReference type="InterPro" id="IPR012430">
    <property type="entry name" value="TMEM43_fam"/>
</dbReference>
<evidence type="ECO:0000256" key="3">
    <source>
        <dbReference type="ARBA" id="ARBA00004586"/>
    </source>
</evidence>
<protein>
    <recommendedName>
        <fullName evidence="13">Transmembrane protein 43</fullName>
    </recommendedName>
</protein>
<dbReference type="AlphaFoldDB" id="A0AA38IGB0"/>
<keyword evidence="7 10" id="KW-1133">Transmembrane helix</keyword>
<evidence type="ECO:0000256" key="5">
    <source>
        <dbReference type="ARBA" id="ARBA00022692"/>
    </source>
</evidence>
<evidence type="ECO:0000256" key="1">
    <source>
        <dbReference type="ARBA" id="ARBA00004127"/>
    </source>
</evidence>